<accession>A0A290ZC97</accession>
<dbReference type="GO" id="GO:0015833">
    <property type="term" value="P:peptide transport"/>
    <property type="evidence" value="ECO:0007669"/>
    <property type="project" value="TreeGrafter"/>
</dbReference>
<dbReference type="InterPro" id="IPR030678">
    <property type="entry name" value="Peptide/Ni-bd"/>
</dbReference>
<evidence type="ECO:0000313" key="7">
    <source>
        <dbReference type="Proteomes" id="UP000218505"/>
    </source>
</evidence>
<gene>
    <name evidence="6" type="ORF">CNX65_28065</name>
</gene>
<dbReference type="EMBL" id="CP023445">
    <property type="protein sequence ID" value="ATE56661.1"/>
    <property type="molecule type" value="Genomic_DNA"/>
</dbReference>
<proteinExistence type="inferred from homology"/>
<evidence type="ECO:0000256" key="2">
    <source>
        <dbReference type="ARBA" id="ARBA00022448"/>
    </source>
</evidence>
<dbReference type="PANTHER" id="PTHR30290">
    <property type="entry name" value="PERIPLASMIC BINDING COMPONENT OF ABC TRANSPORTER"/>
    <property type="match status" value="1"/>
</dbReference>
<evidence type="ECO:0000256" key="3">
    <source>
        <dbReference type="ARBA" id="ARBA00022729"/>
    </source>
</evidence>
<dbReference type="InterPro" id="IPR000914">
    <property type="entry name" value="SBP_5_dom"/>
</dbReference>
<feature type="signal peptide" evidence="4">
    <location>
        <begin position="1"/>
        <end position="31"/>
    </location>
</feature>
<dbReference type="SUPFAM" id="SSF53850">
    <property type="entry name" value="Periplasmic binding protein-like II"/>
    <property type="match status" value="1"/>
</dbReference>
<dbReference type="Gene3D" id="3.40.190.10">
    <property type="entry name" value="Periplasmic binding protein-like II"/>
    <property type="match status" value="1"/>
</dbReference>
<evidence type="ECO:0000313" key="6">
    <source>
        <dbReference type="EMBL" id="ATE56661.1"/>
    </source>
</evidence>
<dbReference type="Gene3D" id="3.10.105.10">
    <property type="entry name" value="Dipeptide-binding Protein, Domain 3"/>
    <property type="match status" value="1"/>
</dbReference>
<evidence type="ECO:0000256" key="4">
    <source>
        <dbReference type="SAM" id="SignalP"/>
    </source>
</evidence>
<dbReference type="Proteomes" id="UP000218505">
    <property type="component" value="Chromosome"/>
</dbReference>
<dbReference type="GO" id="GO:0043190">
    <property type="term" value="C:ATP-binding cassette (ABC) transporter complex"/>
    <property type="evidence" value="ECO:0007669"/>
    <property type="project" value="InterPro"/>
</dbReference>
<dbReference type="PANTHER" id="PTHR30290:SF9">
    <property type="entry name" value="OLIGOPEPTIDE-BINDING PROTEIN APPA"/>
    <property type="match status" value="1"/>
</dbReference>
<keyword evidence="7" id="KW-1185">Reference proteome</keyword>
<dbReference type="AlphaFoldDB" id="A0A290ZC97"/>
<dbReference type="InterPro" id="IPR039424">
    <property type="entry name" value="SBP_5"/>
</dbReference>
<feature type="chain" id="PRO_5038684627" evidence="4">
    <location>
        <begin position="32"/>
        <end position="519"/>
    </location>
</feature>
<organism evidence="6 7">
    <name type="scientific">Actinosynnema pretiosum</name>
    <dbReference type="NCBI Taxonomy" id="42197"/>
    <lineage>
        <taxon>Bacteria</taxon>
        <taxon>Bacillati</taxon>
        <taxon>Actinomycetota</taxon>
        <taxon>Actinomycetes</taxon>
        <taxon>Pseudonocardiales</taxon>
        <taxon>Pseudonocardiaceae</taxon>
        <taxon>Actinosynnema</taxon>
    </lineage>
</organism>
<dbReference type="KEGG" id="apre:CNX65_28065"/>
<dbReference type="GO" id="GO:0042597">
    <property type="term" value="C:periplasmic space"/>
    <property type="evidence" value="ECO:0007669"/>
    <property type="project" value="UniProtKB-ARBA"/>
</dbReference>
<keyword evidence="3 4" id="KW-0732">Signal</keyword>
<sequence>MSGPVRALLIPSALALLVGVAGCTGSPTPNAGGSDDNSSMVLAQAVEPTSLNPLLGYGANGAAKIYDGLVAHSADLTLAPALAEQLPTPSADGLSWTATLREGVKFSDGSTFGPEDVVATYRALLDPATGSTVRADFAGLQGVEQLDNRTVRFALERPWAAFPHKLVLGILPSEALGVPLDQVEPVGTGPYQVVEHKRGDRLQLTANPEFRGGAPGVRELTVVFAPDDNTRAQRMQAGEFDGAELPPRLAALAGSASGMRLITHRSADLRAVTLPTGNPVTGDPAIRAALNAAVNREALVQSLLGGKGTAASTPVPETTPEYVDTTASIRHDKARAEQLLDQAGWAKGADGMRARDGAPARFTLMYPIGDVVRNDLATGFAADARAVGVDVQLAGLAWDSIRPRLGQDALLWAGGSPFDPDLALTAALRTGNPWGYSDPVVDAALDTGRAQLDPAQRATAYRQFQRAYAEDPAMVVLALVQHTYVVRDNWNGYQQVVDTAGAGPLSWGPWWNIEKWGSK</sequence>
<name>A0A290ZC97_9PSEU</name>
<keyword evidence="2" id="KW-0813">Transport</keyword>
<evidence type="ECO:0000259" key="5">
    <source>
        <dbReference type="Pfam" id="PF00496"/>
    </source>
</evidence>
<dbReference type="Gene3D" id="3.90.76.10">
    <property type="entry name" value="Dipeptide-binding Protein, Domain 1"/>
    <property type="match status" value="1"/>
</dbReference>
<dbReference type="PIRSF" id="PIRSF002741">
    <property type="entry name" value="MppA"/>
    <property type="match status" value="1"/>
</dbReference>
<evidence type="ECO:0000256" key="1">
    <source>
        <dbReference type="ARBA" id="ARBA00005695"/>
    </source>
</evidence>
<protein>
    <submittedName>
        <fullName evidence="6">ABC transporter substrate-binding protein</fullName>
    </submittedName>
</protein>
<dbReference type="GO" id="GO:1904680">
    <property type="term" value="F:peptide transmembrane transporter activity"/>
    <property type="evidence" value="ECO:0007669"/>
    <property type="project" value="TreeGrafter"/>
</dbReference>
<feature type="domain" description="Solute-binding protein family 5" evidence="5">
    <location>
        <begin position="78"/>
        <end position="423"/>
    </location>
</feature>
<dbReference type="Pfam" id="PF00496">
    <property type="entry name" value="SBP_bac_5"/>
    <property type="match status" value="1"/>
</dbReference>
<dbReference type="PROSITE" id="PS51257">
    <property type="entry name" value="PROKAR_LIPOPROTEIN"/>
    <property type="match status" value="1"/>
</dbReference>
<comment type="similarity">
    <text evidence="1">Belongs to the bacterial solute-binding protein 5 family.</text>
</comment>
<reference evidence="6" key="1">
    <citation type="submission" date="2017-09" db="EMBL/GenBank/DDBJ databases">
        <title>Complete Genome Sequence of ansamitocin-producing Bacterium Actinosynnema pretiosum X47.</title>
        <authorList>
            <person name="Cao G."/>
            <person name="Zong G."/>
            <person name="Zhong C."/>
            <person name="Fu J."/>
        </authorList>
    </citation>
    <scope>NUCLEOTIDE SEQUENCE [LARGE SCALE GENOMIC DNA]</scope>
    <source>
        <strain evidence="6">X47</strain>
    </source>
</reference>